<organism evidence="2 3">
    <name type="scientific">Drosophila kikkawai</name>
    <name type="common">Fruit fly</name>
    <dbReference type="NCBI Taxonomy" id="30033"/>
    <lineage>
        <taxon>Eukaryota</taxon>
        <taxon>Metazoa</taxon>
        <taxon>Ecdysozoa</taxon>
        <taxon>Arthropoda</taxon>
        <taxon>Hexapoda</taxon>
        <taxon>Insecta</taxon>
        <taxon>Pterygota</taxon>
        <taxon>Neoptera</taxon>
        <taxon>Endopterygota</taxon>
        <taxon>Diptera</taxon>
        <taxon>Brachycera</taxon>
        <taxon>Muscomorpha</taxon>
        <taxon>Ephydroidea</taxon>
        <taxon>Drosophilidae</taxon>
        <taxon>Drosophila</taxon>
        <taxon>Sophophora</taxon>
    </lineage>
</organism>
<feature type="transmembrane region" description="Helical" evidence="1">
    <location>
        <begin position="48"/>
        <end position="69"/>
    </location>
</feature>
<evidence type="ECO:0000256" key="1">
    <source>
        <dbReference type="SAM" id="Phobius"/>
    </source>
</evidence>
<sequence>MKFRLKTFCFVVPLDIGCLIIAVILILFELLAPPLHDPGPAGSPGRRLAAAYRLLNIVHSLGCMLLFAAYFLRFSLLVLAFMASLILHMVMLPVFLFLDIFVWRTDTLDVTIAFVGVFLSFYFLWVTYSFYYECKKEKLIQDRVRFQEDI</sequence>
<evidence type="ECO:0000313" key="3">
    <source>
        <dbReference type="RefSeq" id="XP_017022640.1"/>
    </source>
</evidence>
<keyword evidence="1" id="KW-1133">Transmembrane helix</keyword>
<keyword evidence="1" id="KW-0472">Membrane</keyword>
<reference evidence="3" key="1">
    <citation type="submission" date="2025-08" db="UniProtKB">
        <authorList>
            <consortium name="RefSeq"/>
        </authorList>
    </citation>
    <scope>IDENTIFICATION</scope>
    <source>
        <strain evidence="3">14028-0561.14</strain>
        <tissue evidence="3">Whole fly</tissue>
    </source>
</reference>
<proteinExistence type="predicted"/>
<protein>
    <submittedName>
        <fullName evidence="3">Uncharacterized protein</fullName>
    </submittedName>
</protein>
<dbReference type="AlphaFoldDB" id="A0A6P4I3C2"/>
<name>A0A6P4I3C2_DROKI</name>
<dbReference type="Proteomes" id="UP001652661">
    <property type="component" value="Chromosome X"/>
</dbReference>
<feature type="transmembrane region" description="Helical" evidence="1">
    <location>
        <begin position="7"/>
        <end position="28"/>
    </location>
</feature>
<gene>
    <name evidence="3" type="primary">LOC108074924</name>
</gene>
<dbReference type="RefSeq" id="XP_017022640.1">
    <property type="nucleotide sequence ID" value="XM_017167151.3"/>
</dbReference>
<dbReference type="OMA" id="FDILMHA"/>
<keyword evidence="1" id="KW-0812">Transmembrane</keyword>
<dbReference type="OrthoDB" id="7832832at2759"/>
<evidence type="ECO:0000313" key="2">
    <source>
        <dbReference type="Proteomes" id="UP001652661"/>
    </source>
</evidence>
<feature type="transmembrane region" description="Helical" evidence="1">
    <location>
        <begin position="76"/>
        <end position="98"/>
    </location>
</feature>
<feature type="transmembrane region" description="Helical" evidence="1">
    <location>
        <begin position="110"/>
        <end position="131"/>
    </location>
</feature>
<dbReference type="GeneID" id="108074924"/>
<keyword evidence="2" id="KW-1185">Reference proteome</keyword>
<accession>A0A6P4I3C2</accession>